<keyword evidence="1" id="KW-0732">Signal</keyword>
<reference evidence="2" key="1">
    <citation type="submission" date="2020-06" db="EMBL/GenBank/DDBJ databases">
        <authorList>
            <consortium name="Plant Systems Biology data submission"/>
        </authorList>
    </citation>
    <scope>NUCLEOTIDE SEQUENCE</scope>
    <source>
        <strain evidence="2">D6</strain>
    </source>
</reference>
<feature type="chain" id="PRO_5040384791" evidence="1">
    <location>
        <begin position="19"/>
        <end position="511"/>
    </location>
</feature>
<comment type="caution">
    <text evidence="2">The sequence shown here is derived from an EMBL/GenBank/DDBJ whole genome shotgun (WGS) entry which is preliminary data.</text>
</comment>
<name>A0A9N8EXX8_9STRA</name>
<dbReference type="Pfam" id="PF07692">
    <property type="entry name" value="Fea1"/>
    <property type="match status" value="1"/>
</dbReference>
<dbReference type="EMBL" id="CAICTM010002119">
    <property type="protein sequence ID" value="CAB9527994.1"/>
    <property type="molecule type" value="Genomic_DNA"/>
</dbReference>
<accession>A0A9N8EXX8</accession>
<protein>
    <submittedName>
        <fullName evidence="2">Uncharacterized protein</fullName>
    </submittedName>
</protein>
<sequence length="511" mass="54531">MFKINAFFLTLLLSQAGATPLRTDRQLSEELFISYEPQTAVTDHAAIDLDQQAIEQQLAAGTDEGRASAKDIYTNGAYSKTYAVLQLSAPLTSEVQKGVEVTGKNANGDEILGNVLDVAEEGDTTIRVQYKTSNVQATYSTCQVGASPDPVTTGCFAPSGDIKAGANDPFTYTYDVSTGNQNARTIQGFSLQAKAKMYECEKCPYDTYKKFYDYYGAFDYANQWVLAAFNNANIAFTNGGADFSKYQTEGTNEAIKKGTAYMNIWMYVIRELEDAVDDCNNNCSTDDCNDDQVHAWDEAVAFYTGSLTKQNAKEGVLLYTLAQKRCLNFGTCGDDGVAGVNTQIFNFFSAGKQHLQQGKCDDAKALVPKITSLMTIPLVQGTIRYAHIIGQESGMTEKAEAEGAVFAASVLPVLHSCNAGDASTVYNNMKVGSGANVDFAAVKKAFEDNYACMGINCADVGGMLQADGENFFAGAEPCTGGAPSNTASKSGAYETGVAVAAGISAIVAALI</sequence>
<feature type="signal peptide" evidence="1">
    <location>
        <begin position="1"/>
        <end position="18"/>
    </location>
</feature>
<keyword evidence="3" id="KW-1185">Reference proteome</keyword>
<dbReference type="AlphaFoldDB" id="A0A9N8EXX8"/>
<organism evidence="2 3">
    <name type="scientific">Seminavis robusta</name>
    <dbReference type="NCBI Taxonomy" id="568900"/>
    <lineage>
        <taxon>Eukaryota</taxon>
        <taxon>Sar</taxon>
        <taxon>Stramenopiles</taxon>
        <taxon>Ochrophyta</taxon>
        <taxon>Bacillariophyta</taxon>
        <taxon>Bacillariophyceae</taxon>
        <taxon>Bacillariophycidae</taxon>
        <taxon>Naviculales</taxon>
        <taxon>Naviculaceae</taxon>
        <taxon>Seminavis</taxon>
    </lineage>
</organism>
<dbReference type="InterPro" id="IPR011643">
    <property type="entry name" value="HCR1"/>
</dbReference>
<proteinExistence type="predicted"/>
<evidence type="ECO:0000313" key="2">
    <source>
        <dbReference type="EMBL" id="CAB9527994.1"/>
    </source>
</evidence>
<dbReference type="OrthoDB" id="41870at2759"/>
<evidence type="ECO:0000313" key="3">
    <source>
        <dbReference type="Proteomes" id="UP001153069"/>
    </source>
</evidence>
<dbReference type="Proteomes" id="UP001153069">
    <property type="component" value="Unassembled WGS sequence"/>
</dbReference>
<evidence type="ECO:0000256" key="1">
    <source>
        <dbReference type="SAM" id="SignalP"/>
    </source>
</evidence>
<gene>
    <name evidence="2" type="ORF">SEMRO_2121_G315470.1</name>
</gene>